<evidence type="ECO:0000313" key="2">
    <source>
        <dbReference type="EMBL" id="MBB5691998.1"/>
    </source>
</evidence>
<accession>A0A840XTH5</accession>
<gene>
    <name evidence="2" type="ORF">FHS87_000009</name>
</gene>
<feature type="region of interest" description="Disordered" evidence="1">
    <location>
        <begin position="21"/>
        <end position="46"/>
    </location>
</feature>
<proteinExistence type="predicted"/>
<evidence type="ECO:0000256" key="1">
    <source>
        <dbReference type="SAM" id="MobiDB-lite"/>
    </source>
</evidence>
<protein>
    <submittedName>
        <fullName evidence="2">Uncharacterized protein</fullName>
    </submittedName>
</protein>
<dbReference type="RefSeq" id="WP_184512565.1">
    <property type="nucleotide sequence ID" value="NZ_JACIJD010000001.1"/>
</dbReference>
<organism evidence="2 3">
    <name type="scientific">Muricoccus pecuniae</name>
    <dbReference type="NCBI Taxonomy" id="693023"/>
    <lineage>
        <taxon>Bacteria</taxon>
        <taxon>Pseudomonadati</taxon>
        <taxon>Pseudomonadota</taxon>
        <taxon>Alphaproteobacteria</taxon>
        <taxon>Acetobacterales</taxon>
        <taxon>Roseomonadaceae</taxon>
        <taxon>Muricoccus</taxon>
    </lineage>
</organism>
<dbReference type="AlphaFoldDB" id="A0A840XTH5"/>
<keyword evidence="3" id="KW-1185">Reference proteome</keyword>
<reference evidence="2 3" key="1">
    <citation type="submission" date="2020-08" db="EMBL/GenBank/DDBJ databases">
        <title>Genomic Encyclopedia of Type Strains, Phase IV (KMG-IV): sequencing the most valuable type-strain genomes for metagenomic binning, comparative biology and taxonomic classification.</title>
        <authorList>
            <person name="Goeker M."/>
        </authorList>
    </citation>
    <scope>NUCLEOTIDE SEQUENCE [LARGE SCALE GENOMIC DNA]</scope>
    <source>
        <strain evidence="2 3">DSM 25622</strain>
    </source>
</reference>
<comment type="caution">
    <text evidence="2">The sequence shown here is derived from an EMBL/GenBank/DDBJ whole genome shotgun (WGS) entry which is preliminary data.</text>
</comment>
<evidence type="ECO:0000313" key="3">
    <source>
        <dbReference type="Proteomes" id="UP000580654"/>
    </source>
</evidence>
<sequence>MAEEEGRARLPVHARMGLRFHVQEGTEAGTGVDDEIRQAAPPGSRIAQAEVEVPEALEERWMQGGEGRTFQASNLTGRARLRPARTLQIT</sequence>
<dbReference type="Proteomes" id="UP000580654">
    <property type="component" value="Unassembled WGS sequence"/>
</dbReference>
<name>A0A840XTH5_9PROT</name>
<dbReference type="EMBL" id="JACIJD010000001">
    <property type="protein sequence ID" value="MBB5691998.1"/>
    <property type="molecule type" value="Genomic_DNA"/>
</dbReference>